<dbReference type="PANTHER" id="PTHR39200:SF1">
    <property type="entry name" value="AUTO-TRANSPORTER ADHESIN HEAD GIN DOMAIN-CONTAINING PROTEIN-RELATED"/>
    <property type="match status" value="1"/>
</dbReference>
<reference evidence="4" key="1">
    <citation type="journal article" date="2019" name="Int. J. Syst. Evol. Microbiol.">
        <title>The Global Catalogue of Microorganisms (GCM) 10K type strain sequencing project: providing services to taxonomists for standard genome sequencing and annotation.</title>
        <authorList>
            <consortium name="The Broad Institute Genomics Platform"/>
            <consortium name="The Broad Institute Genome Sequencing Center for Infectious Disease"/>
            <person name="Wu L."/>
            <person name="Ma J."/>
        </authorList>
    </citation>
    <scope>NUCLEOTIDE SEQUENCE [LARGE SCALE GENOMIC DNA]</scope>
    <source>
        <strain evidence="4">JCM 17564</strain>
    </source>
</reference>
<dbReference type="RefSeq" id="WP_344695911.1">
    <property type="nucleotide sequence ID" value="NZ_BAABBR010000001.1"/>
</dbReference>
<sequence>MRCHHIAIVSTAALLAGACSVGSAEDAGPSASRSFTVGDFDGIAVSGPFDVNVATGKAPSVSVQGPQKLVDTMEVVVENGTLRIRTKQKTMLSFFSRGSGHATVTVSARQINDAAIAGSGGINLDRVSGERFAGQISGSGDLRVGDVQVRDVAMKIAGSGSATLAGKAENATYSISGSGDLDGSKLVATNARASIAGSGDLKAQATGTAQASIAGSGDIEITGGAKCQSSKQGSGDIRCS</sequence>
<feature type="domain" description="Putative auto-transporter adhesin head GIN" evidence="2">
    <location>
        <begin position="39"/>
        <end position="224"/>
    </location>
</feature>
<dbReference type="PROSITE" id="PS51257">
    <property type="entry name" value="PROKAR_LIPOPROTEIN"/>
    <property type="match status" value="1"/>
</dbReference>
<keyword evidence="1" id="KW-0732">Signal</keyword>
<organism evidence="3 4">
    <name type="scientific">Sphingomonas rosea</name>
    <dbReference type="NCBI Taxonomy" id="335605"/>
    <lineage>
        <taxon>Bacteria</taxon>
        <taxon>Pseudomonadati</taxon>
        <taxon>Pseudomonadota</taxon>
        <taxon>Alphaproteobacteria</taxon>
        <taxon>Sphingomonadales</taxon>
        <taxon>Sphingomonadaceae</taxon>
        <taxon>Sphingomonas</taxon>
    </lineage>
</organism>
<dbReference type="EMBL" id="BAABBR010000001">
    <property type="protein sequence ID" value="GAA4032192.1"/>
    <property type="molecule type" value="Genomic_DNA"/>
</dbReference>
<dbReference type="Pfam" id="PF10988">
    <property type="entry name" value="DUF2807"/>
    <property type="match status" value="1"/>
</dbReference>
<feature type="signal peptide" evidence="1">
    <location>
        <begin position="1"/>
        <end position="24"/>
    </location>
</feature>
<gene>
    <name evidence="3" type="ORF">GCM10022281_09800</name>
</gene>
<comment type="caution">
    <text evidence="3">The sequence shown here is derived from an EMBL/GenBank/DDBJ whole genome shotgun (WGS) entry which is preliminary data.</text>
</comment>
<evidence type="ECO:0000313" key="4">
    <source>
        <dbReference type="Proteomes" id="UP001424459"/>
    </source>
</evidence>
<dbReference type="PANTHER" id="PTHR39200">
    <property type="entry name" value="HYPOTHETICAL EXPORTED PROTEIN"/>
    <property type="match status" value="1"/>
</dbReference>
<feature type="chain" id="PRO_5046302755" evidence="1">
    <location>
        <begin position="25"/>
        <end position="240"/>
    </location>
</feature>
<evidence type="ECO:0000259" key="2">
    <source>
        <dbReference type="Pfam" id="PF10988"/>
    </source>
</evidence>
<proteinExistence type="predicted"/>
<keyword evidence="4" id="KW-1185">Reference proteome</keyword>
<dbReference type="Proteomes" id="UP001424459">
    <property type="component" value="Unassembled WGS sequence"/>
</dbReference>
<evidence type="ECO:0000256" key="1">
    <source>
        <dbReference type="SAM" id="SignalP"/>
    </source>
</evidence>
<dbReference type="InterPro" id="IPR021255">
    <property type="entry name" value="DUF2807"/>
</dbReference>
<dbReference type="Gene3D" id="2.160.20.120">
    <property type="match status" value="1"/>
</dbReference>
<name>A0ABP7TW76_9SPHN</name>
<protein>
    <submittedName>
        <fullName evidence="3">Head GIN domain-containing protein</fullName>
    </submittedName>
</protein>
<accession>A0ABP7TW76</accession>
<evidence type="ECO:0000313" key="3">
    <source>
        <dbReference type="EMBL" id="GAA4032192.1"/>
    </source>
</evidence>